<dbReference type="OrthoDB" id="5291879at2"/>
<accession>A0A1G9DDC6</accession>
<reference evidence="3 4" key="1">
    <citation type="submission" date="2016-10" db="EMBL/GenBank/DDBJ databases">
        <authorList>
            <person name="de Groot N.N."/>
        </authorList>
    </citation>
    <scope>NUCLEOTIDE SEQUENCE [LARGE SCALE GENOMIC DNA]</scope>
    <source>
        <strain evidence="3 4">DSM 25186</strain>
    </source>
</reference>
<evidence type="ECO:0000256" key="2">
    <source>
        <dbReference type="PIRNR" id="PIRNR006221"/>
    </source>
</evidence>
<dbReference type="SUPFAM" id="SSF56112">
    <property type="entry name" value="Protein kinase-like (PK-like)"/>
    <property type="match status" value="1"/>
</dbReference>
<dbReference type="PIRSF" id="PIRSF006221">
    <property type="entry name" value="Ketosamine-3-kinase"/>
    <property type="match status" value="1"/>
</dbReference>
<dbReference type="EMBL" id="FNFO01000003">
    <property type="protein sequence ID" value="SDK61807.1"/>
    <property type="molecule type" value="Genomic_DNA"/>
</dbReference>
<dbReference type="STRING" id="1075417.SAMN05421823_10382"/>
<dbReference type="Pfam" id="PF03881">
    <property type="entry name" value="Fructosamin_kin"/>
    <property type="match status" value="1"/>
</dbReference>
<gene>
    <name evidence="3" type="ORF">SAMN05421823_10382</name>
</gene>
<keyword evidence="2 3" id="KW-0418">Kinase</keyword>
<dbReference type="GO" id="GO:0016301">
    <property type="term" value="F:kinase activity"/>
    <property type="evidence" value="ECO:0007669"/>
    <property type="project" value="UniProtKB-UniRule"/>
</dbReference>
<dbReference type="Proteomes" id="UP000198510">
    <property type="component" value="Unassembled WGS sequence"/>
</dbReference>
<keyword evidence="4" id="KW-1185">Reference proteome</keyword>
<proteinExistence type="inferred from homology"/>
<evidence type="ECO:0000256" key="1">
    <source>
        <dbReference type="ARBA" id="ARBA00009460"/>
    </source>
</evidence>
<dbReference type="InterPro" id="IPR016477">
    <property type="entry name" value="Fructo-/Ketosamine-3-kinase"/>
</dbReference>
<dbReference type="PANTHER" id="PTHR12149">
    <property type="entry name" value="FRUCTOSAMINE 3 KINASE-RELATED PROTEIN"/>
    <property type="match status" value="1"/>
</dbReference>
<dbReference type="PANTHER" id="PTHR12149:SF8">
    <property type="entry name" value="PROTEIN-RIBULOSAMINE 3-KINASE"/>
    <property type="match status" value="1"/>
</dbReference>
<keyword evidence="2" id="KW-0808">Transferase</keyword>
<dbReference type="Gene3D" id="3.90.1200.10">
    <property type="match status" value="1"/>
</dbReference>
<evidence type="ECO:0000313" key="4">
    <source>
        <dbReference type="Proteomes" id="UP000198510"/>
    </source>
</evidence>
<name>A0A1G9DDC6_9BACT</name>
<dbReference type="AlphaFoldDB" id="A0A1G9DDC6"/>
<evidence type="ECO:0000313" key="3">
    <source>
        <dbReference type="EMBL" id="SDK61807.1"/>
    </source>
</evidence>
<dbReference type="RefSeq" id="WP_089680963.1">
    <property type="nucleotide sequence ID" value="NZ_FNFO01000003.1"/>
</dbReference>
<dbReference type="Gene3D" id="3.30.200.20">
    <property type="entry name" value="Phosphorylase Kinase, domain 1"/>
    <property type="match status" value="1"/>
</dbReference>
<protein>
    <submittedName>
        <fullName evidence="3">Fructosamine-3-kinase</fullName>
    </submittedName>
</protein>
<dbReference type="InterPro" id="IPR011009">
    <property type="entry name" value="Kinase-like_dom_sf"/>
</dbReference>
<organism evidence="3 4">
    <name type="scientific">Catalinimonas alkaloidigena</name>
    <dbReference type="NCBI Taxonomy" id="1075417"/>
    <lineage>
        <taxon>Bacteria</taxon>
        <taxon>Pseudomonadati</taxon>
        <taxon>Bacteroidota</taxon>
        <taxon>Cytophagia</taxon>
        <taxon>Cytophagales</taxon>
        <taxon>Catalimonadaceae</taxon>
        <taxon>Catalinimonas</taxon>
    </lineage>
</organism>
<comment type="similarity">
    <text evidence="1 2">Belongs to the fructosamine kinase family.</text>
</comment>
<sequence length="294" mass="33687">MMTPDADPTPFFETILLEQLGRNVEVLDFQLLGSNPTWQAVRLGTDAGPFFLKWSEAVSIQVVEAEAQSLQLLRKTDVIRLPEVIGHGQSGQHTYLLLEFLYENYPRPDFSSVLGEQLAELHIRTHPTFGLHFDTYLCGLRQDNALDQDGIRFWIEKRLRAQAGLAHYRHLISTETLARLEKLFERLPQLIPREKPALLHGDLRAGNVLVGEDGYVSLLGPAPYYGLREAEIAYAHLLGRFERAFFEAYDNIFPLEPGFEERRSLYNLYPLLVLLNTNGETYTSAIERILRKYL</sequence>